<protein>
    <submittedName>
        <fullName evidence="1">Uncharacterized protein</fullName>
    </submittedName>
</protein>
<sequence length="118" mass="13017">MRNCCVTPFGGDPAALVRVLFPRVTWPSCFPRITWPCFTPSTLPHSPSRAAHIVSNERMIRTNSVVECVQCASTVFISAFCRIFGVIQFSGKGGSTVAVMDFFCCFYPLDGVSCLLQR</sequence>
<reference evidence="1 2" key="1">
    <citation type="submission" date="2021-06" db="EMBL/GenBank/DDBJ databases">
        <title>Caerostris darwini draft genome.</title>
        <authorList>
            <person name="Kono N."/>
            <person name="Arakawa K."/>
        </authorList>
    </citation>
    <scope>NUCLEOTIDE SEQUENCE [LARGE SCALE GENOMIC DNA]</scope>
</reference>
<evidence type="ECO:0000313" key="2">
    <source>
        <dbReference type="Proteomes" id="UP001054837"/>
    </source>
</evidence>
<organism evidence="1 2">
    <name type="scientific">Caerostris darwini</name>
    <dbReference type="NCBI Taxonomy" id="1538125"/>
    <lineage>
        <taxon>Eukaryota</taxon>
        <taxon>Metazoa</taxon>
        <taxon>Ecdysozoa</taxon>
        <taxon>Arthropoda</taxon>
        <taxon>Chelicerata</taxon>
        <taxon>Arachnida</taxon>
        <taxon>Araneae</taxon>
        <taxon>Araneomorphae</taxon>
        <taxon>Entelegynae</taxon>
        <taxon>Araneoidea</taxon>
        <taxon>Araneidae</taxon>
        <taxon>Caerostris</taxon>
    </lineage>
</organism>
<dbReference type="EMBL" id="BPLQ01011198">
    <property type="protein sequence ID" value="GIY56451.1"/>
    <property type="molecule type" value="Genomic_DNA"/>
</dbReference>
<comment type="caution">
    <text evidence="1">The sequence shown here is derived from an EMBL/GenBank/DDBJ whole genome shotgun (WGS) entry which is preliminary data.</text>
</comment>
<name>A0AAV4UFC2_9ARAC</name>
<proteinExistence type="predicted"/>
<accession>A0AAV4UFC2</accession>
<gene>
    <name evidence="1" type="ORF">CDAR_62841</name>
</gene>
<dbReference type="AlphaFoldDB" id="A0AAV4UFC2"/>
<dbReference type="Proteomes" id="UP001054837">
    <property type="component" value="Unassembled WGS sequence"/>
</dbReference>
<evidence type="ECO:0000313" key="1">
    <source>
        <dbReference type="EMBL" id="GIY56451.1"/>
    </source>
</evidence>
<keyword evidence="2" id="KW-1185">Reference proteome</keyword>